<feature type="binding site" evidence="4 7">
    <location>
        <position position="32"/>
    </location>
    <ligand>
        <name>NAD(+)</name>
        <dbReference type="ChEBI" id="CHEBI:57540"/>
    </ligand>
</feature>
<dbReference type="GO" id="GO:0030060">
    <property type="term" value="F:L-malate dehydrogenase (NAD+) activity"/>
    <property type="evidence" value="ECO:0007669"/>
    <property type="project" value="UniProtKB-UniRule"/>
</dbReference>
<comment type="function">
    <text evidence="4">Catalyzes the reversible oxidation of malate to oxaloacetate.</text>
</comment>
<feature type="binding site" evidence="4 7">
    <location>
        <begin position="7"/>
        <end position="12"/>
    </location>
    <ligand>
        <name>NAD(+)</name>
        <dbReference type="ChEBI" id="CHEBI:57540"/>
    </ligand>
</feature>
<keyword evidence="3 4" id="KW-0520">NAD</keyword>
<dbReference type="NCBIfam" id="TIGR01763">
    <property type="entry name" value="MalateDH_bact"/>
    <property type="match status" value="1"/>
</dbReference>
<feature type="domain" description="Lactate/malate dehydrogenase N-terminal" evidence="8">
    <location>
        <begin position="1"/>
        <end position="142"/>
    </location>
</feature>
<comment type="caution">
    <text evidence="10">The sequence shown here is derived from an EMBL/GenBank/DDBJ whole genome shotgun (WGS) entry which is preliminary data.</text>
</comment>
<dbReference type="InterPro" id="IPR036291">
    <property type="entry name" value="NAD(P)-bd_dom_sf"/>
</dbReference>
<evidence type="ECO:0000256" key="2">
    <source>
        <dbReference type="ARBA" id="ARBA00023002"/>
    </source>
</evidence>
<evidence type="ECO:0000256" key="1">
    <source>
        <dbReference type="ARBA" id="ARBA00022532"/>
    </source>
</evidence>
<feature type="binding site" evidence="4 6">
    <location>
        <position position="120"/>
    </location>
    <ligand>
        <name>substrate</name>
    </ligand>
</feature>
<evidence type="ECO:0000256" key="6">
    <source>
        <dbReference type="PIRSR" id="PIRSR000102-2"/>
    </source>
</evidence>
<dbReference type="InterPro" id="IPR001557">
    <property type="entry name" value="L-lactate/malate_DH"/>
</dbReference>
<dbReference type="EMBL" id="QLLR01000017">
    <property type="protein sequence ID" value="RAJ28605.1"/>
    <property type="molecule type" value="Genomic_DNA"/>
</dbReference>
<dbReference type="PRINTS" id="PR00086">
    <property type="entry name" value="LLDHDRGNASE"/>
</dbReference>
<dbReference type="GO" id="GO:0004459">
    <property type="term" value="F:L-lactate dehydrogenase (NAD+) activity"/>
    <property type="evidence" value="ECO:0007669"/>
    <property type="project" value="TreeGrafter"/>
</dbReference>
<keyword evidence="2 4" id="KW-0560">Oxidoreductase</keyword>
<dbReference type="Gene3D" id="3.90.110.10">
    <property type="entry name" value="Lactate dehydrogenase/glycoside hydrolase, family 4, C-terminal"/>
    <property type="match status" value="1"/>
</dbReference>
<evidence type="ECO:0000259" key="8">
    <source>
        <dbReference type="Pfam" id="PF00056"/>
    </source>
</evidence>
<dbReference type="SUPFAM" id="SSF56327">
    <property type="entry name" value="LDH C-terminal domain-like"/>
    <property type="match status" value="1"/>
</dbReference>
<dbReference type="STRING" id="188932.AY601_3407"/>
<evidence type="ECO:0000313" key="10">
    <source>
        <dbReference type="EMBL" id="RAJ28605.1"/>
    </source>
</evidence>
<protein>
    <recommendedName>
        <fullName evidence="4">Malate dehydrogenase</fullName>
        <ecNumber evidence="4">1.1.1.37</ecNumber>
    </recommendedName>
</protein>
<dbReference type="RefSeq" id="WP_111634682.1">
    <property type="nucleotide sequence ID" value="NZ_QLLR01000017.1"/>
</dbReference>
<accession>A0A327SJ88</accession>
<feature type="binding site" evidence="4 6">
    <location>
        <position position="88"/>
    </location>
    <ligand>
        <name>substrate</name>
    </ligand>
</feature>
<evidence type="ECO:0000256" key="5">
    <source>
        <dbReference type="PIRSR" id="PIRSR000102-1"/>
    </source>
</evidence>
<feature type="binding site" evidence="4 7">
    <location>
        <position position="95"/>
    </location>
    <ligand>
        <name>NAD(+)</name>
        <dbReference type="ChEBI" id="CHEBI:57540"/>
    </ligand>
</feature>
<feature type="active site" description="Proton acceptor" evidence="4 5">
    <location>
        <position position="175"/>
    </location>
</feature>
<dbReference type="Pfam" id="PF02866">
    <property type="entry name" value="Ldh_1_C"/>
    <property type="match status" value="1"/>
</dbReference>
<dbReference type="InterPro" id="IPR011275">
    <property type="entry name" value="Malate_DH_type3"/>
</dbReference>
<evidence type="ECO:0000259" key="9">
    <source>
        <dbReference type="Pfam" id="PF02866"/>
    </source>
</evidence>
<comment type="catalytic activity">
    <reaction evidence="4">
        <text>(S)-malate + NAD(+) = oxaloacetate + NADH + H(+)</text>
        <dbReference type="Rhea" id="RHEA:21432"/>
        <dbReference type="ChEBI" id="CHEBI:15378"/>
        <dbReference type="ChEBI" id="CHEBI:15589"/>
        <dbReference type="ChEBI" id="CHEBI:16452"/>
        <dbReference type="ChEBI" id="CHEBI:57540"/>
        <dbReference type="ChEBI" id="CHEBI:57945"/>
        <dbReference type="EC" id="1.1.1.37"/>
    </reaction>
</comment>
<feature type="binding site" evidence="4 7">
    <location>
        <begin position="118"/>
        <end position="120"/>
    </location>
    <ligand>
        <name>NAD(+)</name>
        <dbReference type="ChEBI" id="CHEBI:57540"/>
    </ligand>
</feature>
<evidence type="ECO:0000256" key="7">
    <source>
        <dbReference type="PIRSR" id="PIRSR000102-3"/>
    </source>
</evidence>
<dbReference type="NCBIfam" id="NF004863">
    <property type="entry name" value="PRK06223.1"/>
    <property type="match status" value="1"/>
</dbReference>
<dbReference type="PANTHER" id="PTHR43128:SF16">
    <property type="entry name" value="L-LACTATE DEHYDROGENASE"/>
    <property type="match status" value="1"/>
</dbReference>
<dbReference type="AlphaFoldDB" id="A0A327SJ88"/>
<reference evidence="10 11" key="1">
    <citation type="submission" date="2018-06" db="EMBL/GenBank/DDBJ databases">
        <title>Genomic Encyclopedia of Archaeal and Bacterial Type Strains, Phase II (KMG-II): from individual species to whole genera.</title>
        <authorList>
            <person name="Goeker M."/>
        </authorList>
    </citation>
    <scope>NUCLEOTIDE SEQUENCE [LARGE SCALE GENOMIC DNA]</scope>
    <source>
        <strain evidence="10 11">DSM 14825</strain>
    </source>
</reference>
<dbReference type="PIRSF" id="PIRSF000102">
    <property type="entry name" value="Lac_mal_DH"/>
    <property type="match status" value="1"/>
</dbReference>
<evidence type="ECO:0000256" key="3">
    <source>
        <dbReference type="ARBA" id="ARBA00023027"/>
    </source>
</evidence>
<keyword evidence="1 4" id="KW-0816">Tricarboxylic acid cycle</keyword>
<dbReference type="CDD" id="cd01339">
    <property type="entry name" value="LDH-like_MDH"/>
    <property type="match status" value="1"/>
</dbReference>
<dbReference type="Gene3D" id="3.40.50.720">
    <property type="entry name" value="NAD(P)-binding Rossmann-like Domain"/>
    <property type="match status" value="1"/>
</dbReference>
<evidence type="ECO:0000256" key="4">
    <source>
        <dbReference type="HAMAP-Rule" id="MF_00487"/>
    </source>
</evidence>
<dbReference type="InterPro" id="IPR022383">
    <property type="entry name" value="Lactate/malate_DH_C"/>
</dbReference>
<sequence length="312" mass="32875">MKITVVGAGAVGATCADNIARKELAEELVLLDIKEGFAEGKAIDMMQTAALLGFNTKITGVTNDYSQTAGSAVAVITSGLPRKPGMTREELIGINAGIVKGVAENILKFSPDAIIIVISNPMDTMTYLALKSLGLPKNRIIGMGGTLDSARFKYYLSVALNCNSNDLQGFVIGGHGDTTMIPLTRYATYQSLPVADVLSAEVLAKVAADTMVGGATLTGLLGTSAWYAPGAAGAALVESIVRDEKKLFTCCVALDGEYGQTDICLGVPVIVGRNGWEKIIDYNLNEEEKAAFNKSADAVRAMNNVLKEMKLI</sequence>
<dbReference type="HAMAP" id="MF_00487">
    <property type="entry name" value="Malate_dehydrog_3"/>
    <property type="match status" value="1"/>
</dbReference>
<evidence type="ECO:0000313" key="11">
    <source>
        <dbReference type="Proteomes" id="UP000249754"/>
    </source>
</evidence>
<dbReference type="FunFam" id="3.40.50.720:FF:000018">
    <property type="entry name" value="Malate dehydrogenase"/>
    <property type="match status" value="1"/>
</dbReference>
<name>A0A327SJ88_9SPHI</name>
<dbReference type="OrthoDB" id="9802969at2"/>
<dbReference type="Pfam" id="PF00056">
    <property type="entry name" value="Ldh_1_N"/>
    <property type="match status" value="1"/>
</dbReference>
<dbReference type="GO" id="GO:0006099">
    <property type="term" value="P:tricarboxylic acid cycle"/>
    <property type="evidence" value="ECO:0007669"/>
    <property type="project" value="UniProtKB-UniRule"/>
</dbReference>
<feature type="domain" description="Lactate/malate dehydrogenase C-terminal" evidence="9">
    <location>
        <begin position="146"/>
        <end position="301"/>
    </location>
</feature>
<dbReference type="Proteomes" id="UP000249754">
    <property type="component" value="Unassembled WGS sequence"/>
</dbReference>
<comment type="similarity">
    <text evidence="4">Belongs to the LDH/MDH superfamily. MDH type 3 family.</text>
</comment>
<feature type="binding site" evidence="4 6">
    <location>
        <position position="151"/>
    </location>
    <ligand>
        <name>substrate</name>
    </ligand>
</feature>
<proteinExistence type="inferred from homology"/>
<gene>
    <name evidence="4" type="primary">mdh</name>
    <name evidence="10" type="ORF">LY11_03261</name>
</gene>
<dbReference type="EC" id="1.1.1.37" evidence="4"/>
<dbReference type="GO" id="GO:0006089">
    <property type="term" value="P:lactate metabolic process"/>
    <property type="evidence" value="ECO:0007669"/>
    <property type="project" value="TreeGrafter"/>
</dbReference>
<dbReference type="InterPro" id="IPR001236">
    <property type="entry name" value="Lactate/malate_DH_N"/>
</dbReference>
<dbReference type="SUPFAM" id="SSF51735">
    <property type="entry name" value="NAD(P)-binding Rossmann-fold domains"/>
    <property type="match status" value="1"/>
</dbReference>
<dbReference type="InterPro" id="IPR015955">
    <property type="entry name" value="Lactate_DH/Glyco_Ohase_4_C"/>
</dbReference>
<feature type="binding site" evidence="4 6">
    <location>
        <position position="82"/>
    </location>
    <ligand>
        <name>substrate</name>
    </ligand>
</feature>
<organism evidence="10 11">
    <name type="scientific">Pedobacter cryoconitis</name>
    <dbReference type="NCBI Taxonomy" id="188932"/>
    <lineage>
        <taxon>Bacteria</taxon>
        <taxon>Pseudomonadati</taxon>
        <taxon>Bacteroidota</taxon>
        <taxon>Sphingobacteriia</taxon>
        <taxon>Sphingobacteriales</taxon>
        <taxon>Sphingobacteriaceae</taxon>
        <taxon>Pedobacter</taxon>
    </lineage>
</organism>
<dbReference type="PANTHER" id="PTHR43128">
    <property type="entry name" value="L-2-HYDROXYCARBOXYLATE DEHYDROGENASE (NAD(P)(+))"/>
    <property type="match status" value="1"/>
</dbReference>